<evidence type="ECO:0000259" key="3">
    <source>
        <dbReference type="Pfam" id="PF00535"/>
    </source>
</evidence>
<reference evidence="4 5" key="1">
    <citation type="journal article" date="2016" name="Front. Microbiol.">
        <title>Fuerstia marisgermanicae gen. nov., sp. nov., an Unusual Member of the Phylum Planctomycetes from the German Wadden Sea.</title>
        <authorList>
            <person name="Kohn T."/>
            <person name="Heuer A."/>
            <person name="Jogler M."/>
            <person name="Vollmers J."/>
            <person name="Boedeker C."/>
            <person name="Bunk B."/>
            <person name="Rast P."/>
            <person name="Borchert D."/>
            <person name="Glockner I."/>
            <person name="Freese H.M."/>
            <person name="Klenk H.P."/>
            <person name="Overmann J."/>
            <person name="Kaster A.K."/>
            <person name="Rohde M."/>
            <person name="Wiegand S."/>
            <person name="Jogler C."/>
        </authorList>
    </citation>
    <scope>NUCLEOTIDE SEQUENCE [LARGE SCALE GENOMIC DNA]</scope>
    <source>
        <strain evidence="4 5">NH11</strain>
    </source>
</reference>
<dbReference type="SUPFAM" id="SSF53448">
    <property type="entry name" value="Nucleotide-diphospho-sugar transferases"/>
    <property type="match status" value="1"/>
</dbReference>
<comment type="similarity">
    <text evidence="1">Belongs to the glycosyltransferase 2 family. WaaE/KdtX subfamily.</text>
</comment>
<dbReference type="KEGG" id="fmr:Fuma_05125"/>
<dbReference type="AlphaFoldDB" id="A0A1P8WN52"/>
<evidence type="ECO:0000313" key="5">
    <source>
        <dbReference type="Proteomes" id="UP000187735"/>
    </source>
</evidence>
<evidence type="ECO:0000256" key="2">
    <source>
        <dbReference type="SAM" id="MobiDB-lite"/>
    </source>
</evidence>
<organism evidence="4 5">
    <name type="scientific">Fuerstiella marisgermanici</name>
    <dbReference type="NCBI Taxonomy" id="1891926"/>
    <lineage>
        <taxon>Bacteria</taxon>
        <taxon>Pseudomonadati</taxon>
        <taxon>Planctomycetota</taxon>
        <taxon>Planctomycetia</taxon>
        <taxon>Planctomycetales</taxon>
        <taxon>Planctomycetaceae</taxon>
        <taxon>Fuerstiella</taxon>
    </lineage>
</organism>
<dbReference type="PANTHER" id="PTHR43630">
    <property type="entry name" value="POLY-BETA-1,6-N-ACETYL-D-GLUCOSAMINE SYNTHASE"/>
    <property type="match status" value="1"/>
</dbReference>
<dbReference type="PANTHER" id="PTHR43630:SF2">
    <property type="entry name" value="GLYCOSYLTRANSFERASE"/>
    <property type="match status" value="1"/>
</dbReference>
<accession>A0A1P8WN52</accession>
<feature type="region of interest" description="Disordered" evidence="2">
    <location>
        <begin position="289"/>
        <end position="311"/>
    </location>
</feature>
<keyword evidence="5" id="KW-1185">Reference proteome</keyword>
<dbReference type="Gene3D" id="3.90.550.10">
    <property type="entry name" value="Spore Coat Polysaccharide Biosynthesis Protein SpsA, Chain A"/>
    <property type="match status" value="1"/>
</dbReference>
<dbReference type="RefSeq" id="WP_077026621.1">
    <property type="nucleotide sequence ID" value="NZ_CP017641.1"/>
</dbReference>
<dbReference type="InterPro" id="IPR029044">
    <property type="entry name" value="Nucleotide-diphossugar_trans"/>
</dbReference>
<feature type="domain" description="Glycosyltransferase 2-like" evidence="3">
    <location>
        <begin position="5"/>
        <end position="96"/>
    </location>
</feature>
<dbReference type="STRING" id="1891926.Fuma_05125"/>
<evidence type="ECO:0000256" key="1">
    <source>
        <dbReference type="ARBA" id="ARBA00038494"/>
    </source>
</evidence>
<evidence type="ECO:0000313" key="4">
    <source>
        <dbReference type="EMBL" id="APZ95467.1"/>
    </source>
</evidence>
<dbReference type="CDD" id="cd02511">
    <property type="entry name" value="Beta4Glucosyltransferase"/>
    <property type="match status" value="1"/>
</dbReference>
<dbReference type="Pfam" id="PF00535">
    <property type="entry name" value="Glycos_transf_2"/>
    <property type="match status" value="1"/>
</dbReference>
<gene>
    <name evidence="4" type="ORF">Fuma_05125</name>
</gene>
<protein>
    <submittedName>
        <fullName evidence="4">Putative glucosyl-3-phosphoglycerate synthase</fullName>
    </submittedName>
</protein>
<sequence>MLPITVIIAAKNEESNIAKCVAALPEFERIVVLDSGSTDATASIAANYGTEVLEFDYKGGYPKKRQWALDSLDIQTPWTLLLDADEVVTESFLDELRAVTSSQRSDDGYLVTKGFHFLGKRFRFGGFSHSAVLLFRTGCARFEHLLDEDSDALDMEVHERLIVDGTVGVIKAPLIHEDFKGLEAYVARHNKYSTWEAKVRYQHLHGGDWGQSAITPKLFGNAQERRRYLKTIAVRIPFEPWLWFFYHYIARLGFLEGRPGLIASQIRASYIAQARSKLYEMRLQLAGRSHQSNSLRQPVPEPVSTAAQKAA</sequence>
<dbReference type="InterPro" id="IPR001173">
    <property type="entry name" value="Glyco_trans_2-like"/>
</dbReference>
<proteinExistence type="inferred from homology"/>
<dbReference type="Proteomes" id="UP000187735">
    <property type="component" value="Chromosome"/>
</dbReference>
<name>A0A1P8WN52_9PLAN</name>
<dbReference type="EMBL" id="CP017641">
    <property type="protein sequence ID" value="APZ95467.1"/>
    <property type="molecule type" value="Genomic_DNA"/>
</dbReference>